<comment type="subcellular location">
    <subcellularLocation>
        <location evidence="7">Cell membrane</location>
        <topology evidence="7">Multi-pass membrane protein</topology>
    </subcellularLocation>
</comment>
<comment type="catalytic activity">
    <reaction evidence="7">
        <text>L-cysteinyl-[prolipoprotein] + a 1,2-diacyl-sn-glycero-3-phospho-(1'-sn-glycerol) = an S-1,2-diacyl-sn-glyceryl-L-cysteinyl-[prolipoprotein] + sn-glycerol 1-phosphate + H(+)</text>
        <dbReference type="Rhea" id="RHEA:56712"/>
        <dbReference type="Rhea" id="RHEA-COMP:14679"/>
        <dbReference type="Rhea" id="RHEA-COMP:14680"/>
        <dbReference type="ChEBI" id="CHEBI:15378"/>
        <dbReference type="ChEBI" id="CHEBI:29950"/>
        <dbReference type="ChEBI" id="CHEBI:57685"/>
        <dbReference type="ChEBI" id="CHEBI:64716"/>
        <dbReference type="ChEBI" id="CHEBI:140658"/>
        <dbReference type="EC" id="2.5.1.145"/>
    </reaction>
</comment>
<dbReference type="Proteomes" id="UP000229757">
    <property type="component" value="Chromosome"/>
</dbReference>
<evidence type="ECO:0000256" key="2">
    <source>
        <dbReference type="ARBA" id="ARBA00022475"/>
    </source>
</evidence>
<accession>A0A2K8KK30</accession>
<proteinExistence type="inferred from homology"/>
<evidence type="ECO:0000256" key="4">
    <source>
        <dbReference type="ARBA" id="ARBA00022692"/>
    </source>
</evidence>
<feature type="transmembrane region" description="Helical" evidence="7">
    <location>
        <begin position="98"/>
        <end position="115"/>
    </location>
</feature>
<dbReference type="GO" id="GO:0042158">
    <property type="term" value="P:lipoprotein biosynthetic process"/>
    <property type="evidence" value="ECO:0007669"/>
    <property type="project" value="UniProtKB-UniRule"/>
</dbReference>
<keyword evidence="6 7" id="KW-0472">Membrane</keyword>
<comment type="function">
    <text evidence="7">Catalyzes the transfer of the diacylglyceryl group from phosphatidylglycerol to the sulfhydryl group of the N-terminal cysteine of a prolipoprotein, the first step in the formation of mature lipoproteins.</text>
</comment>
<dbReference type="PANTHER" id="PTHR30589">
    <property type="entry name" value="PROLIPOPROTEIN DIACYLGLYCERYL TRANSFERASE"/>
    <property type="match status" value="1"/>
</dbReference>
<keyword evidence="8" id="KW-0328">Glycosyltransferase</keyword>
<feature type="transmembrane region" description="Helical" evidence="7">
    <location>
        <begin position="240"/>
        <end position="259"/>
    </location>
</feature>
<keyword evidence="3 7" id="KW-0808">Transferase</keyword>
<keyword evidence="5 7" id="KW-1133">Transmembrane helix</keyword>
<keyword evidence="8" id="KW-0449">Lipoprotein</keyword>
<evidence type="ECO:0000256" key="6">
    <source>
        <dbReference type="ARBA" id="ARBA00023136"/>
    </source>
</evidence>
<dbReference type="AlphaFoldDB" id="A0A2K8KK30"/>
<keyword evidence="9" id="KW-1185">Reference proteome</keyword>
<dbReference type="OrthoDB" id="871140at2"/>
<reference evidence="8 9" key="1">
    <citation type="journal article" date="2017" name="Environ. Microbiol.">
        <title>Genomic and physiological analyses of 'Reinekea forsetii' reveal a versatile opportunistic lifestyle during spring algae blooms.</title>
        <authorList>
            <person name="Avci B."/>
            <person name="Hahnke R.L."/>
            <person name="Chafee M."/>
            <person name="Fischer T."/>
            <person name="Gruber-Vodicka H."/>
            <person name="Tegetmeyer H.E."/>
            <person name="Harder J."/>
            <person name="Fuchs B.M."/>
            <person name="Amann R.I."/>
            <person name="Teeling H."/>
        </authorList>
    </citation>
    <scope>NUCLEOTIDE SEQUENCE [LARGE SCALE GENOMIC DNA]</scope>
    <source>
        <strain evidence="8 9">Hel1_31_D35</strain>
    </source>
</reference>
<comment type="similarity">
    <text evidence="1 7">Belongs to the Lgt family.</text>
</comment>
<keyword evidence="2 7" id="KW-1003">Cell membrane</keyword>
<dbReference type="EMBL" id="CP011797">
    <property type="protein sequence ID" value="ATX75367.1"/>
    <property type="molecule type" value="Genomic_DNA"/>
</dbReference>
<dbReference type="NCBIfam" id="TIGR00544">
    <property type="entry name" value="lgt"/>
    <property type="match status" value="1"/>
</dbReference>
<evidence type="ECO:0000256" key="3">
    <source>
        <dbReference type="ARBA" id="ARBA00022679"/>
    </source>
</evidence>
<feature type="transmembrane region" description="Helical" evidence="7">
    <location>
        <begin position="177"/>
        <end position="196"/>
    </location>
</feature>
<feature type="transmembrane region" description="Helical" evidence="7">
    <location>
        <begin position="202"/>
        <end position="219"/>
    </location>
</feature>
<dbReference type="InterPro" id="IPR001640">
    <property type="entry name" value="Lgt"/>
</dbReference>
<evidence type="ECO:0000256" key="1">
    <source>
        <dbReference type="ARBA" id="ARBA00007150"/>
    </source>
</evidence>
<gene>
    <name evidence="7" type="primary">lgt</name>
    <name evidence="8" type="ORF">REIFOR_00190</name>
</gene>
<dbReference type="GO" id="GO:0008961">
    <property type="term" value="F:phosphatidylglycerol-prolipoprotein diacylglyceryl transferase activity"/>
    <property type="evidence" value="ECO:0007669"/>
    <property type="project" value="UniProtKB-UniRule"/>
</dbReference>
<evidence type="ECO:0000256" key="5">
    <source>
        <dbReference type="ARBA" id="ARBA00022989"/>
    </source>
</evidence>
<dbReference type="GO" id="GO:0005886">
    <property type="term" value="C:plasma membrane"/>
    <property type="evidence" value="ECO:0007669"/>
    <property type="project" value="UniProtKB-SubCell"/>
</dbReference>
<dbReference type="PROSITE" id="PS01311">
    <property type="entry name" value="LGT"/>
    <property type="match status" value="1"/>
</dbReference>
<feature type="transmembrane region" description="Helical" evidence="7">
    <location>
        <begin position="20"/>
        <end position="37"/>
    </location>
</feature>
<dbReference type="HAMAP" id="MF_01147">
    <property type="entry name" value="Lgt"/>
    <property type="match status" value="1"/>
</dbReference>
<organism evidence="8 9">
    <name type="scientific">Reinekea forsetii</name>
    <dbReference type="NCBI Taxonomy" id="1336806"/>
    <lineage>
        <taxon>Bacteria</taxon>
        <taxon>Pseudomonadati</taxon>
        <taxon>Pseudomonadota</taxon>
        <taxon>Gammaproteobacteria</taxon>
        <taxon>Oceanospirillales</taxon>
        <taxon>Saccharospirillaceae</taxon>
        <taxon>Reinekea</taxon>
    </lineage>
</organism>
<evidence type="ECO:0000256" key="7">
    <source>
        <dbReference type="HAMAP-Rule" id="MF_01147"/>
    </source>
</evidence>
<dbReference type="EC" id="2.5.1.145" evidence="7"/>
<dbReference type="PANTHER" id="PTHR30589:SF0">
    <property type="entry name" value="PHOSPHATIDYLGLYCEROL--PROLIPOPROTEIN DIACYLGLYCERYL TRANSFERASE"/>
    <property type="match status" value="1"/>
</dbReference>
<evidence type="ECO:0000313" key="8">
    <source>
        <dbReference type="EMBL" id="ATX75367.1"/>
    </source>
</evidence>
<keyword evidence="4 7" id="KW-0812">Transmembrane</keyword>
<dbReference type="UniPathway" id="UPA00664"/>
<protein>
    <recommendedName>
        <fullName evidence="7">Phosphatidylglycerol--prolipoprotein diacylglyceryl transferase</fullName>
        <ecNumber evidence="7">2.5.1.145</ecNumber>
    </recommendedName>
</protein>
<dbReference type="KEGG" id="rfo:REIFOR_00190"/>
<sequence>MYMVHPQFDPVAFSLGPLSVHWYGIMYLLGFLVGQYLGIWRAGRDAWRNFSTEEVKDLLFYIVVGIIIGGRVGYVFFYHFDLFIQNPLYLVKINQGGMSFHGGFLGVAAAVILFARKTGKAIFSVGDFVAPLVAPGILFGRFGNFLNGELWGRPTDVPWAMIFPQAGDAIARHPSQLYQMAGEGFLLLVLLWWWSAQPRPRMAVSAMFMIGYGVLRTAAEFFRQPDQHIGYLMGGYLTQGMLLSVPLILVGGAMMVFAYRHPVFDVLLPEGKKASAGQKSSKRKTRAKTK</sequence>
<name>A0A2K8KK30_9GAMM</name>
<feature type="transmembrane region" description="Helical" evidence="7">
    <location>
        <begin position="58"/>
        <end position="78"/>
    </location>
</feature>
<feature type="binding site" evidence="7">
    <location>
        <position position="141"/>
    </location>
    <ligand>
        <name>a 1,2-diacyl-sn-glycero-3-phospho-(1'-sn-glycerol)</name>
        <dbReference type="ChEBI" id="CHEBI:64716"/>
    </ligand>
</feature>
<comment type="pathway">
    <text evidence="7">Protein modification; lipoprotein biosynthesis (diacylglyceryl transfer).</text>
</comment>
<evidence type="ECO:0000313" key="9">
    <source>
        <dbReference type="Proteomes" id="UP000229757"/>
    </source>
</evidence>
<dbReference type="Pfam" id="PF01790">
    <property type="entry name" value="LGT"/>
    <property type="match status" value="1"/>
</dbReference>